<reference evidence="2" key="1">
    <citation type="journal article" date="2020" name="mSystems">
        <title>Genome- and Community-Level Interaction Insights into Carbon Utilization and Element Cycling Functions of Hydrothermarchaeota in Hydrothermal Sediment.</title>
        <authorList>
            <person name="Zhou Z."/>
            <person name="Liu Y."/>
            <person name="Xu W."/>
            <person name="Pan J."/>
            <person name="Luo Z.H."/>
            <person name="Li M."/>
        </authorList>
    </citation>
    <scope>NUCLEOTIDE SEQUENCE [LARGE SCALE GENOMIC DNA]</scope>
    <source>
        <strain evidence="2">SpSt-902</strain>
    </source>
</reference>
<dbReference type="SUPFAM" id="SSF54637">
    <property type="entry name" value="Thioesterase/thiol ester dehydrase-isomerase"/>
    <property type="match status" value="1"/>
</dbReference>
<feature type="domain" description="ApeI dehydratase-like" evidence="1">
    <location>
        <begin position="2"/>
        <end position="83"/>
    </location>
</feature>
<proteinExistence type="predicted"/>
<evidence type="ECO:0000313" key="2">
    <source>
        <dbReference type="EMBL" id="HFT93021.1"/>
    </source>
</evidence>
<dbReference type="Gene3D" id="3.10.129.10">
    <property type="entry name" value="Hotdog Thioesterase"/>
    <property type="match status" value="1"/>
</dbReference>
<dbReference type="InterPro" id="IPR029069">
    <property type="entry name" value="HotDog_dom_sf"/>
</dbReference>
<gene>
    <name evidence="2" type="ORF">ENX03_03575</name>
</gene>
<dbReference type="AlphaFoldDB" id="A0A7C3LU44"/>
<dbReference type="EMBL" id="DTMM01000074">
    <property type="protein sequence ID" value="HFT93021.1"/>
    <property type="molecule type" value="Genomic_DNA"/>
</dbReference>
<sequence length="105" mass="11408">MKAEFSFSKDHPSLAGHFPEEPIIPGVTLLVQVQEVIHASTVPGEIYKLRSAKFLRPVKPGEPLNISWEKGVSGDLSFHCAIGDVPVLTGVFSRFTPLDWGSGHA</sequence>
<comment type="caution">
    <text evidence="2">The sequence shown here is derived from an EMBL/GenBank/DDBJ whole genome shotgun (WGS) entry which is preliminary data.</text>
</comment>
<organism evidence="2">
    <name type="scientific">Leptospirillum ferriphilum</name>
    <dbReference type="NCBI Taxonomy" id="178606"/>
    <lineage>
        <taxon>Bacteria</taxon>
        <taxon>Pseudomonadati</taxon>
        <taxon>Nitrospirota</taxon>
        <taxon>Nitrospiria</taxon>
        <taxon>Nitrospirales</taxon>
        <taxon>Nitrospiraceae</taxon>
        <taxon>Leptospirillum</taxon>
    </lineage>
</organism>
<name>A0A7C3LU44_9BACT</name>
<dbReference type="Pfam" id="PF22818">
    <property type="entry name" value="ApeI-like"/>
    <property type="match status" value="1"/>
</dbReference>
<accession>A0A7C3LU44</accession>
<protein>
    <recommendedName>
        <fullName evidence="1">ApeI dehydratase-like domain-containing protein</fullName>
    </recommendedName>
</protein>
<evidence type="ECO:0000259" key="1">
    <source>
        <dbReference type="Pfam" id="PF22818"/>
    </source>
</evidence>
<dbReference type="InterPro" id="IPR054545">
    <property type="entry name" value="ApeI-like"/>
</dbReference>